<reference evidence="2" key="1">
    <citation type="thesis" date="2020" institute="ProQuest LLC" country="789 East Eisenhower Parkway, Ann Arbor, MI, USA">
        <title>Comparative Genomics and Chromosome Evolution.</title>
        <authorList>
            <person name="Mudd A.B."/>
        </authorList>
    </citation>
    <scope>NUCLEOTIDE SEQUENCE</scope>
    <source>
        <strain evidence="2">HN-11 Male</strain>
        <tissue evidence="2">Kidney and liver</tissue>
    </source>
</reference>
<name>A0A8J6C4A2_ELECQ</name>
<dbReference type="EMBL" id="WNTK01010143">
    <property type="protein sequence ID" value="KAG9462652.1"/>
    <property type="molecule type" value="Genomic_DNA"/>
</dbReference>
<gene>
    <name evidence="2" type="ORF">GDO78_013641</name>
</gene>
<dbReference type="OrthoDB" id="8908372at2759"/>
<accession>A0A8J6C4A2</accession>
<dbReference type="InterPro" id="IPR003599">
    <property type="entry name" value="Ig_sub"/>
</dbReference>
<organism evidence="2 3">
    <name type="scientific">Eleutherodactylus coqui</name>
    <name type="common">Puerto Rican coqui</name>
    <dbReference type="NCBI Taxonomy" id="57060"/>
    <lineage>
        <taxon>Eukaryota</taxon>
        <taxon>Metazoa</taxon>
        <taxon>Chordata</taxon>
        <taxon>Craniata</taxon>
        <taxon>Vertebrata</taxon>
        <taxon>Euteleostomi</taxon>
        <taxon>Amphibia</taxon>
        <taxon>Batrachia</taxon>
        <taxon>Anura</taxon>
        <taxon>Neobatrachia</taxon>
        <taxon>Hyloidea</taxon>
        <taxon>Eleutherodactylidae</taxon>
        <taxon>Eleutherodactylinae</taxon>
        <taxon>Eleutherodactylus</taxon>
        <taxon>Eleutherodactylus</taxon>
    </lineage>
</organism>
<dbReference type="Gene3D" id="2.60.40.10">
    <property type="entry name" value="Immunoglobulins"/>
    <property type="match status" value="1"/>
</dbReference>
<dbReference type="Proteomes" id="UP000770717">
    <property type="component" value="Unassembled WGS sequence"/>
</dbReference>
<sequence length="165" mass="18480">MASTNTLVAATYVYVECCHRDIPDNYPHHLLSGVPCVSVVAKARSKDRTCPIYARTSEPTCGSAQHVLTQEPMVSASLGQRITLSCHLNTGPILQTNFPYWYQHKPGQTPRVLVFDTNIRPSAIPDRFSGYRSGNFFYLTISEVRAEDDANYYCLVWFSGLAHCD</sequence>
<evidence type="ECO:0000313" key="2">
    <source>
        <dbReference type="EMBL" id="KAG9462652.1"/>
    </source>
</evidence>
<evidence type="ECO:0000259" key="1">
    <source>
        <dbReference type="PROSITE" id="PS50835"/>
    </source>
</evidence>
<keyword evidence="3" id="KW-1185">Reference proteome</keyword>
<dbReference type="PROSITE" id="PS50835">
    <property type="entry name" value="IG_LIKE"/>
    <property type="match status" value="1"/>
</dbReference>
<dbReference type="SUPFAM" id="SSF48726">
    <property type="entry name" value="Immunoglobulin"/>
    <property type="match status" value="1"/>
</dbReference>
<feature type="domain" description="Ig-like" evidence="1">
    <location>
        <begin position="59"/>
        <end position="156"/>
    </location>
</feature>
<protein>
    <recommendedName>
        <fullName evidence="1">Ig-like domain-containing protein</fullName>
    </recommendedName>
</protein>
<dbReference type="InterPro" id="IPR007110">
    <property type="entry name" value="Ig-like_dom"/>
</dbReference>
<dbReference type="SMART" id="SM00409">
    <property type="entry name" value="IG"/>
    <property type="match status" value="1"/>
</dbReference>
<evidence type="ECO:0000313" key="3">
    <source>
        <dbReference type="Proteomes" id="UP000770717"/>
    </source>
</evidence>
<dbReference type="InterPro" id="IPR036179">
    <property type="entry name" value="Ig-like_dom_sf"/>
</dbReference>
<dbReference type="InterPro" id="IPR050150">
    <property type="entry name" value="IgV_Light_Chain"/>
</dbReference>
<comment type="caution">
    <text evidence="2">The sequence shown here is derived from an EMBL/GenBank/DDBJ whole genome shotgun (WGS) entry which is preliminary data.</text>
</comment>
<dbReference type="InterPro" id="IPR013106">
    <property type="entry name" value="Ig_V-set"/>
</dbReference>
<dbReference type="InterPro" id="IPR013783">
    <property type="entry name" value="Ig-like_fold"/>
</dbReference>
<dbReference type="Pfam" id="PF07686">
    <property type="entry name" value="V-set"/>
    <property type="match status" value="1"/>
</dbReference>
<dbReference type="AlphaFoldDB" id="A0A8J6C4A2"/>
<dbReference type="PANTHER" id="PTHR23267">
    <property type="entry name" value="IMMUNOGLOBULIN LIGHT CHAIN"/>
    <property type="match status" value="1"/>
</dbReference>
<proteinExistence type="predicted"/>
<dbReference type="SMART" id="SM00406">
    <property type="entry name" value="IGv"/>
    <property type="match status" value="1"/>
</dbReference>